<dbReference type="PROSITE" id="PS50878">
    <property type="entry name" value="RT_POL"/>
    <property type="match status" value="1"/>
</dbReference>
<keyword evidence="3" id="KW-1185">Reference proteome</keyword>
<dbReference type="InterPro" id="IPR000477">
    <property type="entry name" value="RT_dom"/>
</dbReference>
<dbReference type="NCBIfam" id="NF041748">
    <property type="entry name" value="Drt3b"/>
    <property type="match status" value="1"/>
</dbReference>
<feature type="domain" description="Reverse transcriptase" evidence="1">
    <location>
        <begin position="94"/>
        <end position="338"/>
    </location>
</feature>
<dbReference type="InterPro" id="IPR043502">
    <property type="entry name" value="DNA/RNA_pol_sf"/>
</dbReference>
<dbReference type="Pfam" id="PF00078">
    <property type="entry name" value="RVT_1"/>
    <property type="match status" value="1"/>
</dbReference>
<dbReference type="Proteomes" id="UP000037530">
    <property type="component" value="Unassembled WGS sequence"/>
</dbReference>
<dbReference type="PATRIC" id="fig|171383.3.peg.1187"/>
<dbReference type="CDD" id="cd01646">
    <property type="entry name" value="RT_Bac_retron_I"/>
    <property type="match status" value="1"/>
</dbReference>
<accession>A0A0M0I2F2</accession>
<evidence type="ECO:0000259" key="1">
    <source>
        <dbReference type="PROSITE" id="PS50878"/>
    </source>
</evidence>
<dbReference type="Gene3D" id="3.30.70.270">
    <property type="match status" value="1"/>
</dbReference>
<dbReference type="OrthoDB" id="9780724at2"/>
<dbReference type="AlphaFoldDB" id="A0A0M0I2F2"/>
<evidence type="ECO:0000313" key="2">
    <source>
        <dbReference type="EMBL" id="KOO08501.1"/>
    </source>
</evidence>
<dbReference type="SUPFAM" id="SSF56672">
    <property type="entry name" value="DNA/RNA polymerases"/>
    <property type="match status" value="1"/>
</dbReference>
<dbReference type="InterPro" id="IPR043128">
    <property type="entry name" value="Rev_trsase/Diguanyl_cyclase"/>
</dbReference>
<comment type="caution">
    <text evidence="2">The sequence shown here is derived from an EMBL/GenBank/DDBJ whole genome shotgun (WGS) entry which is preliminary data.</text>
</comment>
<gene>
    <name evidence="2" type="ORF">AKJ31_05720</name>
</gene>
<protein>
    <recommendedName>
        <fullName evidence="1">Reverse transcriptase domain-containing protein</fullName>
    </recommendedName>
</protein>
<dbReference type="STRING" id="171383.AKJ31_05720"/>
<organism evidence="2 3">
    <name type="scientific">Vibrio hepatarius</name>
    <dbReference type="NCBI Taxonomy" id="171383"/>
    <lineage>
        <taxon>Bacteria</taxon>
        <taxon>Pseudomonadati</taxon>
        <taxon>Pseudomonadota</taxon>
        <taxon>Gammaproteobacteria</taxon>
        <taxon>Vibrionales</taxon>
        <taxon>Vibrionaceae</taxon>
        <taxon>Vibrio</taxon>
        <taxon>Vibrio oreintalis group</taxon>
    </lineage>
</organism>
<sequence length="656" mass="77226">MIDNKIHKENYLRALITDTSPFDLPIIINNEGLYKNLIKSEDNPYLPIINKLISCKLDKTNPIEYSISKTQESVRNLSLPHPSIQYKMCEFYEEYSDLICYYTSLSPLSIRYPQKKSSTYYLGGNHLESRYKGDNIERDETDFRFKHNISFFKYKGFNRVYKFFSSGKYYTLEKKFPVFWSMDVSKCFESIYTHSLPWATKSKKIIKSDNNYSIDALFGQKLDTLMQKSNKNETNGIIIGPEFSRIFAEIIFQDIDLKVVNSLSNSGYELGKDYEVCRYIDDIFIFSKSEDIARKVFNRFSDELIKYNLHVNESKTKKLSRPFITSKSRTINKLNIELNNLSDSLFKVIEDRVEISNVYSHYNLSNRFIDRLKTICADTSSSYDDISNYTISALDQRVRKLIFSFENEENDEKSGPRYINIDFEEQAKLYKVLLVFINIMFHMYSVSCSVTSSYVVSRCCLLISSFLNDISSDYKASIDEFIYHNIIEFINTYVSNERDKHLPLEVINLILVSSEFGYEYQLSEDYLTNLFLKEDSDITYFNAVTLLYYIKKFPKYRILHKKLISKIRNQIQNVDSFSENSSEIHLVLDTISCPYIEENDRIKLLRKLNERASLGIKVSDFPNVVKYAVKNPWFVHWDKVNLFNLLEKKLLKRVYD</sequence>
<proteinExistence type="predicted"/>
<dbReference type="EMBL" id="LHPI01000003">
    <property type="protein sequence ID" value="KOO08501.1"/>
    <property type="molecule type" value="Genomic_DNA"/>
</dbReference>
<evidence type="ECO:0000313" key="3">
    <source>
        <dbReference type="Proteomes" id="UP000037530"/>
    </source>
</evidence>
<reference evidence="3" key="1">
    <citation type="submission" date="2015-08" db="EMBL/GenBank/DDBJ databases">
        <title>Vibrio galatheae sp. nov., a novel member of the Vibrionaceae family isolated from the Solomon Islands.</title>
        <authorList>
            <person name="Giubergia S."/>
            <person name="Machado H."/>
            <person name="Mateiu R.V."/>
            <person name="Gram L."/>
        </authorList>
    </citation>
    <scope>NUCLEOTIDE SEQUENCE [LARGE SCALE GENOMIC DNA]</scope>
    <source>
        <strain evidence="3">DSM 19134</strain>
    </source>
</reference>
<name>A0A0M0I2F2_9VIBR</name>